<dbReference type="PANTHER" id="PTHR18964:SF149">
    <property type="entry name" value="BIFUNCTIONAL UDP-N-ACETYLGLUCOSAMINE 2-EPIMERASE_N-ACETYLMANNOSAMINE KINASE"/>
    <property type="match status" value="1"/>
</dbReference>
<sequence>MARRITAAERRLLLQVLLHGPVTRAELSSALDLSTATIARLARSLIDTGIVDECAPVIHGRARPQVPLDIDPSRAHLLGINLTGTAATAVLTDMRTRSVWTGGSPLDSTAPDAVARQVAGLVSSCPRRPAVIGIGLGGSSADGRTVDRAAYLDWDDVPLADLVEHETGLPCVVSNDVDALAMAEGWFGAASGQDNFNVVTIGTGIGFAAIRGGQLVRGHDAGLVLGTLPFADPVDGVVLPGNDFATDRAMVSLYVGLSGAEGGPVSADSVADLARDGHPAAQQVVRTWARRSGIIISTGAAFTLPDLTLLMGERAGFASKYPDDLLDGLACVRDPTLPVPRVEVVPHDWASWARGAAVLAIRGLLGLEDAGDHVVQIEAR</sequence>
<dbReference type="InterPro" id="IPR043129">
    <property type="entry name" value="ATPase_NBD"/>
</dbReference>
<dbReference type="CDD" id="cd00090">
    <property type="entry name" value="HTH_ARSR"/>
    <property type="match status" value="1"/>
</dbReference>
<dbReference type="HOGENOM" id="CLU_036604_13_4_11"/>
<accession>K7S1T2</accession>
<evidence type="ECO:0000313" key="2">
    <source>
        <dbReference type="EMBL" id="AFV88527.1"/>
    </source>
</evidence>
<dbReference type="Proteomes" id="UP000000214">
    <property type="component" value="Chromosome"/>
</dbReference>
<dbReference type="SUPFAM" id="SSF53067">
    <property type="entry name" value="Actin-like ATPase domain"/>
    <property type="match status" value="1"/>
</dbReference>
<evidence type="ECO:0000256" key="1">
    <source>
        <dbReference type="ARBA" id="ARBA00006479"/>
    </source>
</evidence>
<dbReference type="KEGG" id="pbo:PACID_06890"/>
<dbReference type="eggNOG" id="COG1846">
    <property type="taxonomic scope" value="Bacteria"/>
</dbReference>
<dbReference type="PATRIC" id="fig|1171373.8.peg.696"/>
<dbReference type="Gene3D" id="3.30.420.40">
    <property type="match status" value="2"/>
</dbReference>
<protein>
    <submittedName>
        <fullName evidence="2">Transcriptional repressor</fullName>
    </submittedName>
</protein>
<dbReference type="PANTHER" id="PTHR18964">
    <property type="entry name" value="ROK (REPRESSOR, ORF, KINASE) FAMILY"/>
    <property type="match status" value="1"/>
</dbReference>
<dbReference type="InterPro" id="IPR000600">
    <property type="entry name" value="ROK"/>
</dbReference>
<proteinExistence type="inferred from homology"/>
<comment type="similarity">
    <text evidence="1">Belongs to the ROK (NagC/XylR) family.</text>
</comment>
<dbReference type="InterPro" id="IPR036390">
    <property type="entry name" value="WH_DNA-bd_sf"/>
</dbReference>
<dbReference type="SUPFAM" id="SSF46785">
    <property type="entry name" value="Winged helix' DNA-binding domain"/>
    <property type="match status" value="1"/>
</dbReference>
<name>K7S1T2_ACIA4</name>
<dbReference type="Pfam" id="PF00480">
    <property type="entry name" value="ROK"/>
    <property type="match status" value="1"/>
</dbReference>
<organism evidence="2 3">
    <name type="scientific">Acidipropionibacterium acidipropionici (strain ATCC 4875 / DSM 20272 / JCM 6432 / NBRC 12425 / NCIMB 8070 / 4)</name>
    <name type="common">Propionibacterium acidipropionici</name>
    <dbReference type="NCBI Taxonomy" id="1171373"/>
    <lineage>
        <taxon>Bacteria</taxon>
        <taxon>Bacillati</taxon>
        <taxon>Actinomycetota</taxon>
        <taxon>Actinomycetes</taxon>
        <taxon>Propionibacteriales</taxon>
        <taxon>Propionibacteriaceae</taxon>
        <taxon>Acidipropionibacterium</taxon>
    </lineage>
</organism>
<gene>
    <name evidence="2" type="ordered locus">PACID_06890</name>
</gene>
<dbReference type="STRING" id="1171373.PACID_06890"/>
<dbReference type="InterPro" id="IPR036388">
    <property type="entry name" value="WH-like_DNA-bd_sf"/>
</dbReference>
<dbReference type="Gene3D" id="1.10.10.10">
    <property type="entry name" value="Winged helix-like DNA-binding domain superfamily/Winged helix DNA-binding domain"/>
    <property type="match status" value="1"/>
</dbReference>
<dbReference type="eggNOG" id="COG1940">
    <property type="taxonomic scope" value="Bacteria"/>
</dbReference>
<dbReference type="InterPro" id="IPR011991">
    <property type="entry name" value="ArsR-like_HTH"/>
</dbReference>
<evidence type="ECO:0000313" key="3">
    <source>
        <dbReference type="Proteomes" id="UP000000214"/>
    </source>
</evidence>
<reference evidence="2 3" key="1">
    <citation type="journal article" date="2012" name="BMC Genomics">
        <title>The genome sequence of Propionibacterium acidipropionici provides insights into its biotechnological and industrial potential.</title>
        <authorList>
            <person name="Parizzi L.P."/>
            <person name="Grassi M.C."/>
            <person name="Llerena L.A."/>
            <person name="Carazzolle M.F."/>
            <person name="Queiroz V.L."/>
            <person name="Lunardi I."/>
            <person name="Zeidler A.F."/>
            <person name="Teixeira P.J."/>
            <person name="Mieczkowski P."/>
            <person name="Rincones J."/>
            <person name="Pereira G.A."/>
        </authorList>
    </citation>
    <scope>NUCLEOTIDE SEQUENCE [LARGE SCALE GENOMIC DNA]</scope>
    <source>
        <strain evidence="3">ATCC 4875 / DSM 20272 / JCM 6432 / NBRC 12425 / NCIMB 8070</strain>
    </source>
</reference>
<dbReference type="AlphaFoldDB" id="K7S1T2"/>
<dbReference type="EMBL" id="CP003493">
    <property type="protein sequence ID" value="AFV88527.1"/>
    <property type="molecule type" value="Genomic_DNA"/>
</dbReference>